<evidence type="ECO:0000256" key="4">
    <source>
        <dbReference type="ARBA" id="ARBA00022741"/>
    </source>
</evidence>
<dbReference type="PROSITE" id="PS00107">
    <property type="entry name" value="PROTEIN_KINASE_ATP"/>
    <property type="match status" value="1"/>
</dbReference>
<dbReference type="InterPro" id="IPR008271">
    <property type="entry name" value="Ser/Thr_kinase_AS"/>
</dbReference>
<keyword evidence="2" id="KW-0723">Serine/threonine-protein kinase</keyword>
<dbReference type="GO" id="GO:0004674">
    <property type="term" value="F:protein serine/threonine kinase activity"/>
    <property type="evidence" value="ECO:0007669"/>
    <property type="project" value="UniProtKB-KW"/>
</dbReference>
<dbReference type="EC" id="2.7.11.1" evidence="1"/>
<dbReference type="PANTHER" id="PTHR43289:SF6">
    <property type="entry name" value="SERINE_THREONINE-PROTEIN KINASE NEKL-3"/>
    <property type="match status" value="1"/>
</dbReference>
<dbReference type="InterPro" id="IPR000719">
    <property type="entry name" value="Prot_kinase_dom"/>
</dbReference>
<dbReference type="Gene3D" id="3.30.200.20">
    <property type="entry name" value="Phosphorylase Kinase, domain 1"/>
    <property type="match status" value="1"/>
</dbReference>
<evidence type="ECO:0000256" key="7">
    <source>
        <dbReference type="PROSITE-ProRule" id="PRU10141"/>
    </source>
</evidence>
<organism evidence="9 10">
    <name type="scientific">Thermomonospora umbrina</name>
    <dbReference type="NCBI Taxonomy" id="111806"/>
    <lineage>
        <taxon>Bacteria</taxon>
        <taxon>Bacillati</taxon>
        <taxon>Actinomycetota</taxon>
        <taxon>Actinomycetes</taxon>
        <taxon>Streptosporangiales</taxon>
        <taxon>Thermomonosporaceae</taxon>
        <taxon>Thermomonospora</taxon>
    </lineage>
</organism>
<evidence type="ECO:0000256" key="3">
    <source>
        <dbReference type="ARBA" id="ARBA00022679"/>
    </source>
</evidence>
<protein>
    <recommendedName>
        <fullName evidence="1">non-specific serine/threonine protein kinase</fullName>
        <ecNumber evidence="1">2.7.11.1</ecNumber>
    </recommendedName>
</protein>
<dbReference type="AlphaFoldDB" id="A0A3D9SIZ1"/>
<comment type="caution">
    <text evidence="9">The sequence shown here is derived from an EMBL/GenBank/DDBJ whole genome shotgun (WGS) entry which is preliminary data.</text>
</comment>
<dbReference type="Proteomes" id="UP000256661">
    <property type="component" value="Unassembled WGS sequence"/>
</dbReference>
<dbReference type="InterPro" id="IPR011009">
    <property type="entry name" value="Kinase-like_dom_sf"/>
</dbReference>
<evidence type="ECO:0000256" key="5">
    <source>
        <dbReference type="ARBA" id="ARBA00022777"/>
    </source>
</evidence>
<gene>
    <name evidence="9" type="ORF">DFJ69_1296</name>
</gene>
<dbReference type="PROSITE" id="PS00108">
    <property type="entry name" value="PROTEIN_KINASE_ST"/>
    <property type="match status" value="1"/>
</dbReference>
<feature type="domain" description="Protein kinase" evidence="8">
    <location>
        <begin position="14"/>
        <end position="260"/>
    </location>
</feature>
<feature type="binding site" evidence="7">
    <location>
        <position position="43"/>
    </location>
    <ligand>
        <name>ATP</name>
        <dbReference type="ChEBI" id="CHEBI:30616"/>
    </ligand>
</feature>
<keyword evidence="4 7" id="KW-0547">Nucleotide-binding</keyword>
<keyword evidence="10" id="KW-1185">Reference proteome</keyword>
<evidence type="ECO:0000313" key="10">
    <source>
        <dbReference type="Proteomes" id="UP000256661"/>
    </source>
</evidence>
<keyword evidence="6 7" id="KW-0067">ATP-binding</keyword>
<dbReference type="PANTHER" id="PTHR43289">
    <property type="entry name" value="MITOGEN-ACTIVATED PROTEIN KINASE KINASE KINASE 20-RELATED"/>
    <property type="match status" value="1"/>
</dbReference>
<dbReference type="PROSITE" id="PS50011">
    <property type="entry name" value="PROTEIN_KINASE_DOM"/>
    <property type="match status" value="1"/>
</dbReference>
<dbReference type="CDD" id="cd14014">
    <property type="entry name" value="STKc_PknB_like"/>
    <property type="match status" value="1"/>
</dbReference>
<keyword evidence="3" id="KW-0808">Transferase</keyword>
<evidence type="ECO:0000256" key="2">
    <source>
        <dbReference type="ARBA" id="ARBA00022527"/>
    </source>
</evidence>
<evidence type="ECO:0000259" key="8">
    <source>
        <dbReference type="PROSITE" id="PS50011"/>
    </source>
</evidence>
<dbReference type="SUPFAM" id="SSF56112">
    <property type="entry name" value="Protein kinase-like (PK-like)"/>
    <property type="match status" value="1"/>
</dbReference>
<evidence type="ECO:0000256" key="1">
    <source>
        <dbReference type="ARBA" id="ARBA00012513"/>
    </source>
</evidence>
<keyword evidence="5 9" id="KW-0418">Kinase</keyword>
<dbReference type="Pfam" id="PF00069">
    <property type="entry name" value="Pkinase"/>
    <property type="match status" value="1"/>
</dbReference>
<name>A0A3D9SIZ1_9ACTN</name>
<evidence type="ECO:0000313" key="9">
    <source>
        <dbReference type="EMBL" id="REE95882.1"/>
    </source>
</evidence>
<evidence type="ECO:0000256" key="6">
    <source>
        <dbReference type="ARBA" id="ARBA00022840"/>
    </source>
</evidence>
<proteinExistence type="predicted"/>
<accession>A0A3D9SIZ1</accession>
<dbReference type="Gene3D" id="1.10.510.10">
    <property type="entry name" value="Transferase(Phosphotransferase) domain 1"/>
    <property type="match status" value="1"/>
</dbReference>
<dbReference type="EMBL" id="QTTT01000001">
    <property type="protein sequence ID" value="REE95882.1"/>
    <property type="molecule type" value="Genomic_DNA"/>
</dbReference>
<sequence>MIVPMNGDWRVTGFHEVRELGRGAHGRVVLARPAGSDAPVAIKYLTRGDDPEHLRRMRGEAVLLGRVADPHVAELYRFVEGEHGAAIVMEAVNGVSLKAILERHGGLPPEDALVVLKGSLLGLAAAHAVGVVHRDYKPANVVVQADGLSKLVDFGVATMAGRGAGAGTPAYMAPEQWEGGPATPATDVYAATCVFFECVTGRRPFTGETKEELARRHLLEPIPLEDVPEPLRPLVAAGMAKSAEQRPPGARPFLTELERIAEEAYGRDWQDKGVRGLAVTAAALAPLLPLGAVAAAGAQGAAVAVAQGGLMATTGAKVAAAVTATAAVAAAAGGVYAVRDEEPRRPQAVQLAVAAHPAALRDRAFAIGGAQYAQVSGMTDAALQARVNRALRTPLDDTVVLMRQLTTGCEVDPQARVQSGVQTGLRGPVLVSVAYRLKVDRNCAGSTDLVRAVTVDLRTGRVVEPRDLWKPPVLTASWLSALNRRAADKRWLPPATCQDAPELDAAHLVPRTTPGEPPPFSHLLTADGIEFYQSVLGTECNNLAATLPYRSVRDLIRPQLAAVLPGRP</sequence>
<dbReference type="InterPro" id="IPR017441">
    <property type="entry name" value="Protein_kinase_ATP_BS"/>
</dbReference>
<reference evidence="9 10" key="1">
    <citation type="submission" date="2018-08" db="EMBL/GenBank/DDBJ databases">
        <title>Sequencing the genomes of 1000 actinobacteria strains.</title>
        <authorList>
            <person name="Klenk H.-P."/>
        </authorList>
    </citation>
    <scope>NUCLEOTIDE SEQUENCE [LARGE SCALE GENOMIC DNA]</scope>
    <source>
        <strain evidence="9 10">DSM 43927</strain>
    </source>
</reference>
<dbReference type="GO" id="GO:0005524">
    <property type="term" value="F:ATP binding"/>
    <property type="evidence" value="ECO:0007669"/>
    <property type="project" value="UniProtKB-UniRule"/>
</dbReference>